<evidence type="ECO:0000256" key="2">
    <source>
        <dbReference type="ARBA" id="ARBA00004167"/>
    </source>
</evidence>
<dbReference type="Pfam" id="PF00067">
    <property type="entry name" value="p450"/>
    <property type="match status" value="2"/>
</dbReference>
<dbReference type="OrthoDB" id="3945418at2759"/>
<accession>A0A5N6RW68</accession>
<dbReference type="InterPro" id="IPR001128">
    <property type="entry name" value="Cyt_P450"/>
</dbReference>
<evidence type="ECO:0000256" key="11">
    <source>
        <dbReference type="ARBA" id="ARBA00023274"/>
    </source>
</evidence>
<dbReference type="InterPro" id="IPR036948">
    <property type="entry name" value="Ribosomal_eL21_sf"/>
</dbReference>
<dbReference type="GO" id="GO:0020037">
    <property type="term" value="F:heme binding"/>
    <property type="evidence" value="ECO:0007669"/>
    <property type="project" value="InterPro"/>
</dbReference>
<dbReference type="GO" id="GO:1990904">
    <property type="term" value="C:ribonucleoprotein complex"/>
    <property type="evidence" value="ECO:0007669"/>
    <property type="project" value="UniProtKB-KW"/>
</dbReference>
<evidence type="ECO:0000256" key="3">
    <source>
        <dbReference type="ARBA" id="ARBA00008427"/>
    </source>
</evidence>
<proteinExistence type="inferred from homology"/>
<dbReference type="GO" id="GO:0006412">
    <property type="term" value="P:translation"/>
    <property type="evidence" value="ECO:0007669"/>
    <property type="project" value="InterPro"/>
</dbReference>
<sequence>MPGGHGVGSRIRNLLASSFRKKGNTRVSNNVRSYKKSDYVDFKLNGLGYEGMHPEFYQGRTGRVWKVTKRAMGIEINNQKWWYRIDSHSRSSSSRLVYSRADLKPTPSLNNHQLAQPNPIGALPMSTHRGDAVAKKRKSDIVWHCVQNGEAVQSPCRPVAVLANTKEKWLEERIRKCGPISKLSLFGKPTVFVYGQAANKFVFTSDSSTIGYQKYHSFRMILGDWNLFDLRKITINLPFTRYDCSLRASATVQNMVKDLIREKRVEVEQKGASPHQDLITCLLGMRKEDNEEAVTENEIVHNVMLHVIVAGHGTLSVLMTFMIRVLANEPTVYAAILRGMHNTLSFISQCKIKHDALITATECPISHGMTQLLPHKYNQVYYTRRGRRSSKRVPPGSLGIPFLGQSLAFLQAMHANTAEKWLEERIRKYGPVSKLSLFGKPTVFVYGQAANKFVFTSDSSTIGYQQNHSFRMILGDRNLFDLSGEDHKRVRGALVSFLKPESLKQYVGKMDGEVKQHLEMHWQGKQQVQVLPLMKTLTFNIICSLLFGVERGARRDKFVACFQEMIVGMWSVPINLPFTRYKRGLRASATVQNMVKDLIREKRVEVEQKGASPHQDLITCLLGMRKEDNEEAVTENEIVHNVMLVMVAGHDTSSVLMTFMIKFLANEPTVYAAVLQEQEEIAKTKPSGEFLTWEDLAKMKYTWRVAMETLRMVPPAFGNFRKALKDIEYGGYLIPKGWQILWTSPMTHMDNSIFPEPSKFDPSRFENQSSIPPYSFIAFGGGPRICPGYEFARLETLVTIHYLVTQFTWKLCADNSFSRDPTPTPTQGLPIKLVPRKLC</sequence>
<keyword evidence="10 12" id="KW-0408">Iron</keyword>
<dbReference type="Pfam" id="PF01157">
    <property type="entry name" value="Ribosomal_L21e"/>
    <property type="match status" value="1"/>
</dbReference>
<dbReference type="InterPro" id="IPR017972">
    <property type="entry name" value="Cyt_P450_CS"/>
</dbReference>
<evidence type="ECO:0000256" key="8">
    <source>
        <dbReference type="ARBA" id="ARBA00022989"/>
    </source>
</evidence>
<dbReference type="FunFam" id="1.10.630.10:FF:000022">
    <property type="entry name" value="Taxadiene 5-alpha hydroxylase"/>
    <property type="match status" value="1"/>
</dbReference>
<evidence type="ECO:0000256" key="12">
    <source>
        <dbReference type="PIRSR" id="PIRSR602401-1"/>
    </source>
</evidence>
<protein>
    <submittedName>
        <fullName evidence="13">Uncharacterized protein</fullName>
    </submittedName>
</protein>
<keyword evidence="14" id="KW-1185">Reference proteome</keyword>
<dbReference type="EMBL" id="CM017328">
    <property type="protein sequence ID" value="KAE8125580.1"/>
    <property type="molecule type" value="Genomic_DNA"/>
</dbReference>
<keyword evidence="5" id="KW-0812">Transmembrane</keyword>
<organism evidence="13 14">
    <name type="scientific">Carpinus fangiana</name>
    <dbReference type="NCBI Taxonomy" id="176857"/>
    <lineage>
        <taxon>Eukaryota</taxon>
        <taxon>Viridiplantae</taxon>
        <taxon>Streptophyta</taxon>
        <taxon>Embryophyta</taxon>
        <taxon>Tracheophyta</taxon>
        <taxon>Spermatophyta</taxon>
        <taxon>Magnoliopsida</taxon>
        <taxon>eudicotyledons</taxon>
        <taxon>Gunneridae</taxon>
        <taxon>Pentapetalae</taxon>
        <taxon>rosids</taxon>
        <taxon>fabids</taxon>
        <taxon>Fagales</taxon>
        <taxon>Betulaceae</taxon>
        <taxon>Carpinus</taxon>
    </lineage>
</organism>
<evidence type="ECO:0000256" key="1">
    <source>
        <dbReference type="ARBA" id="ARBA00001971"/>
    </source>
</evidence>
<evidence type="ECO:0000256" key="4">
    <source>
        <dbReference type="ARBA" id="ARBA00010617"/>
    </source>
</evidence>
<comment type="similarity">
    <text evidence="4">Belongs to the cytochrome P450 family.</text>
</comment>
<dbReference type="GO" id="GO:0016125">
    <property type="term" value="P:sterol metabolic process"/>
    <property type="evidence" value="ECO:0007669"/>
    <property type="project" value="TreeGrafter"/>
</dbReference>
<keyword evidence="8" id="KW-0472">Membrane</keyword>
<evidence type="ECO:0000256" key="9">
    <source>
        <dbReference type="ARBA" id="ARBA00023002"/>
    </source>
</evidence>
<dbReference type="GO" id="GO:0016705">
    <property type="term" value="F:oxidoreductase activity, acting on paired donors, with incorporation or reduction of molecular oxygen"/>
    <property type="evidence" value="ECO:0007669"/>
    <property type="project" value="InterPro"/>
</dbReference>
<dbReference type="GO" id="GO:0005840">
    <property type="term" value="C:ribosome"/>
    <property type="evidence" value="ECO:0007669"/>
    <property type="project" value="UniProtKB-KW"/>
</dbReference>
<dbReference type="AlphaFoldDB" id="A0A5N6RW68"/>
<keyword evidence="11" id="KW-0687">Ribonucleoprotein</keyword>
<gene>
    <name evidence="13" type="ORF">FH972_020363</name>
</gene>
<dbReference type="GO" id="GO:0005506">
    <property type="term" value="F:iron ion binding"/>
    <property type="evidence" value="ECO:0007669"/>
    <property type="project" value="InterPro"/>
</dbReference>
<dbReference type="InterPro" id="IPR036396">
    <property type="entry name" value="Cyt_P450_sf"/>
</dbReference>
<dbReference type="Gene3D" id="1.10.630.10">
    <property type="entry name" value="Cytochrome P450"/>
    <property type="match status" value="2"/>
</dbReference>
<evidence type="ECO:0000313" key="13">
    <source>
        <dbReference type="EMBL" id="KAE8125580.1"/>
    </source>
</evidence>
<dbReference type="InterPro" id="IPR001147">
    <property type="entry name" value="Ribosomal_eL21"/>
</dbReference>
<keyword evidence="9" id="KW-0560">Oxidoreductase</keyword>
<dbReference type="PANTHER" id="PTHR24286">
    <property type="entry name" value="CYTOCHROME P450 26"/>
    <property type="match status" value="1"/>
</dbReference>
<dbReference type="PRINTS" id="PR00463">
    <property type="entry name" value="EP450I"/>
</dbReference>
<keyword evidence="8" id="KW-1133">Transmembrane helix</keyword>
<reference evidence="13 14" key="1">
    <citation type="submission" date="2019-06" db="EMBL/GenBank/DDBJ databases">
        <title>A chromosomal-level reference genome of Carpinus fangiana (Coryloideae, Betulaceae).</title>
        <authorList>
            <person name="Yang X."/>
            <person name="Wang Z."/>
            <person name="Zhang L."/>
            <person name="Hao G."/>
            <person name="Liu J."/>
            <person name="Yang Y."/>
        </authorList>
    </citation>
    <scope>NUCLEOTIDE SEQUENCE [LARGE SCALE GENOMIC DNA]</scope>
    <source>
        <strain evidence="13">Cfa_2016G</strain>
        <tissue evidence="13">Leaf</tissue>
    </source>
</reference>
<feature type="binding site" description="axial binding residue" evidence="12">
    <location>
        <position position="786"/>
    </location>
    <ligand>
        <name>heme</name>
        <dbReference type="ChEBI" id="CHEBI:30413"/>
    </ligand>
    <ligandPart>
        <name>Fe</name>
        <dbReference type="ChEBI" id="CHEBI:18248"/>
    </ligandPart>
</feature>
<dbReference type="PROSITE" id="PS00086">
    <property type="entry name" value="CYTOCHROME_P450"/>
    <property type="match status" value="1"/>
</dbReference>
<dbReference type="GO" id="GO:0016020">
    <property type="term" value="C:membrane"/>
    <property type="evidence" value="ECO:0007669"/>
    <property type="project" value="UniProtKB-SubCell"/>
</dbReference>
<evidence type="ECO:0000256" key="10">
    <source>
        <dbReference type="ARBA" id="ARBA00023004"/>
    </source>
</evidence>
<keyword evidence="12" id="KW-0349">Heme</keyword>
<dbReference type="SUPFAM" id="SSF48264">
    <property type="entry name" value="Cytochrome P450"/>
    <property type="match status" value="2"/>
</dbReference>
<dbReference type="CDD" id="cd11043">
    <property type="entry name" value="CYP90-like"/>
    <property type="match status" value="1"/>
</dbReference>
<dbReference type="PRINTS" id="PR00385">
    <property type="entry name" value="P450"/>
</dbReference>
<evidence type="ECO:0000313" key="14">
    <source>
        <dbReference type="Proteomes" id="UP000327013"/>
    </source>
</evidence>
<dbReference type="GO" id="GO:0004497">
    <property type="term" value="F:monooxygenase activity"/>
    <property type="evidence" value="ECO:0007669"/>
    <property type="project" value="InterPro"/>
</dbReference>
<dbReference type="PANTHER" id="PTHR24286:SF190">
    <property type="entry name" value="CYTOCHROME P450"/>
    <property type="match status" value="1"/>
</dbReference>
<comment type="similarity">
    <text evidence="3">Belongs to the eukaryotic ribosomal protein eL21 family.</text>
</comment>
<evidence type="ECO:0000256" key="5">
    <source>
        <dbReference type="ARBA" id="ARBA00022692"/>
    </source>
</evidence>
<dbReference type="InterPro" id="IPR002401">
    <property type="entry name" value="Cyt_P450_E_grp-I"/>
</dbReference>
<evidence type="ECO:0000256" key="7">
    <source>
        <dbReference type="ARBA" id="ARBA00022980"/>
    </source>
</evidence>
<keyword evidence="6 12" id="KW-0479">Metal-binding</keyword>
<dbReference type="GO" id="GO:0003735">
    <property type="term" value="F:structural constituent of ribosome"/>
    <property type="evidence" value="ECO:0007669"/>
    <property type="project" value="InterPro"/>
</dbReference>
<evidence type="ECO:0000256" key="6">
    <source>
        <dbReference type="ARBA" id="ARBA00022723"/>
    </source>
</evidence>
<name>A0A5N6RW68_9ROSI</name>
<keyword evidence="7" id="KW-0689">Ribosomal protein</keyword>
<comment type="subcellular location">
    <subcellularLocation>
        <location evidence="2">Membrane</location>
        <topology evidence="2">Single-pass membrane protein</topology>
    </subcellularLocation>
</comment>
<dbReference type="InterPro" id="IPR008991">
    <property type="entry name" value="Translation_prot_SH3-like_sf"/>
</dbReference>
<dbReference type="Gene3D" id="2.30.30.70">
    <property type="entry name" value="Ribosomal protein L21"/>
    <property type="match status" value="1"/>
</dbReference>
<dbReference type="SUPFAM" id="SSF50104">
    <property type="entry name" value="Translation proteins SH3-like domain"/>
    <property type="match status" value="1"/>
</dbReference>
<comment type="cofactor">
    <cofactor evidence="1 12">
        <name>heme</name>
        <dbReference type="ChEBI" id="CHEBI:30413"/>
    </cofactor>
</comment>
<dbReference type="Proteomes" id="UP000327013">
    <property type="component" value="Chromosome 8"/>
</dbReference>